<organism evidence="2 3">
    <name type="scientific">Malassezia cuniculi</name>
    <dbReference type="NCBI Taxonomy" id="948313"/>
    <lineage>
        <taxon>Eukaryota</taxon>
        <taxon>Fungi</taxon>
        <taxon>Dikarya</taxon>
        <taxon>Basidiomycota</taxon>
        <taxon>Ustilaginomycotina</taxon>
        <taxon>Malasseziomycetes</taxon>
        <taxon>Malasseziales</taxon>
        <taxon>Malasseziaceae</taxon>
        <taxon>Malassezia</taxon>
    </lineage>
</organism>
<keyword evidence="3" id="KW-1185">Reference proteome</keyword>
<evidence type="ECO:0000256" key="1">
    <source>
        <dbReference type="SAM" id="MobiDB-lite"/>
    </source>
</evidence>
<feature type="compositionally biased region" description="Basic and acidic residues" evidence="1">
    <location>
        <begin position="8"/>
        <end position="17"/>
    </location>
</feature>
<proteinExistence type="predicted"/>
<protein>
    <submittedName>
        <fullName evidence="2">Uncharacterized protein</fullName>
    </submittedName>
</protein>
<dbReference type="AlphaFoldDB" id="A0AAF0EPM5"/>
<feature type="region of interest" description="Disordered" evidence="1">
    <location>
        <begin position="1"/>
        <end position="86"/>
    </location>
</feature>
<feature type="compositionally biased region" description="Low complexity" evidence="1">
    <location>
        <begin position="52"/>
        <end position="68"/>
    </location>
</feature>
<reference evidence="2" key="1">
    <citation type="submission" date="2023-03" db="EMBL/GenBank/DDBJ databases">
        <title>Mating type loci evolution in Malassezia.</title>
        <authorList>
            <person name="Coelho M.A."/>
        </authorList>
    </citation>
    <scope>NUCLEOTIDE SEQUENCE</scope>
    <source>
        <strain evidence="2">CBS 11721</strain>
    </source>
</reference>
<evidence type="ECO:0000313" key="3">
    <source>
        <dbReference type="Proteomes" id="UP001219933"/>
    </source>
</evidence>
<feature type="region of interest" description="Disordered" evidence="1">
    <location>
        <begin position="191"/>
        <end position="250"/>
    </location>
</feature>
<feature type="compositionally biased region" description="Low complexity" evidence="1">
    <location>
        <begin position="76"/>
        <end position="86"/>
    </location>
</feature>
<dbReference type="Proteomes" id="UP001219933">
    <property type="component" value="Chromosome 2"/>
</dbReference>
<sequence>MRIHASARKAESEDLRGSRAAGRRRTASTGSSWFVGHDEGDSDGELPPHTKPQQARPQPLLPQQQQPSQQPPKQPLTPQHLQHQQQQVFSGEMNALAMLAAGELNDMNYHADRRAKEALARARAPYERERHMHPMAYAYRHNYASHPSSREHSPTLDTSDDIHEHMQPLTALSHATPSSSPVLAPMHNMSLLTAPSSPIPSRPGSPVSRTRTLRDGSVPRSHSHTSLPHVFDHPAHTPGGAHHGASRMRSRPYPLHDARRAFSHAHLSSLSPAHALPQSTLSERSTATVPEEERWHADSFELPSARLPLVRHVTFSSRSHRGFVSAPASRANTPPDSPLMSPRFGNFRLPPPVSAAHSRAGSPDHESRLLPPPRRRLAAAETRGVALPPLDQALLEEDSPPHSDRREGFVLPPLLYGHHNHQPARCPL</sequence>
<gene>
    <name evidence="2" type="ORF">MCUN1_001103</name>
</gene>
<dbReference type="EMBL" id="CP119878">
    <property type="protein sequence ID" value="WFD34266.1"/>
    <property type="molecule type" value="Genomic_DNA"/>
</dbReference>
<evidence type="ECO:0000313" key="2">
    <source>
        <dbReference type="EMBL" id="WFD34266.1"/>
    </source>
</evidence>
<name>A0AAF0EPM5_9BASI</name>
<accession>A0AAF0EPM5</accession>
<feature type="region of interest" description="Disordered" evidence="1">
    <location>
        <begin position="318"/>
        <end position="407"/>
    </location>
</feature>